<evidence type="ECO:0000313" key="1">
    <source>
        <dbReference type="EMBL" id="VIP05143.1"/>
    </source>
</evidence>
<dbReference type="AlphaFoldDB" id="A0A6C2YVE5"/>
<gene>
    <name evidence="1" type="ORF">GMBLW1_40500</name>
</gene>
<dbReference type="Proteomes" id="UP000464378">
    <property type="component" value="Chromosome"/>
</dbReference>
<protein>
    <submittedName>
        <fullName evidence="1">Uncharacterized protein</fullName>
    </submittedName>
</protein>
<organism evidence="1">
    <name type="scientific">Tuwongella immobilis</name>
    <dbReference type="NCBI Taxonomy" id="692036"/>
    <lineage>
        <taxon>Bacteria</taxon>
        <taxon>Pseudomonadati</taxon>
        <taxon>Planctomycetota</taxon>
        <taxon>Planctomycetia</taxon>
        <taxon>Gemmatales</taxon>
        <taxon>Gemmataceae</taxon>
        <taxon>Tuwongella</taxon>
    </lineage>
</organism>
<name>A0A6C2YVE5_9BACT</name>
<accession>A0A6C2YVE5</accession>
<proteinExistence type="predicted"/>
<evidence type="ECO:0000313" key="2">
    <source>
        <dbReference type="Proteomes" id="UP000464378"/>
    </source>
</evidence>
<dbReference type="KEGG" id="tim:GMBLW1_40500"/>
<dbReference type="InParanoid" id="A0A6C2YVE5"/>
<sequence>MAVDVSGYAEVYSDRQWRFFGQLIPPPEREYDPDQPEMMPEKLFHSTLKRVAAVLIKAGNPSPSSEPSSPAVPRRGLPPDLSPELSSWLRPLEGELGFETNWFTASEVSAFGWGTGIVRRRAFVRPEAAPLFADCPIGFPFAKWPAGIPISYADWSKDWVEVEWLETESEDVARLLHPLLPNLTSIAEPDHVRFIVTASW</sequence>
<reference evidence="1" key="1">
    <citation type="submission" date="2019-04" db="EMBL/GenBank/DDBJ databases">
        <authorList>
            <consortium name="Science for Life Laboratories"/>
        </authorList>
    </citation>
    <scope>NUCLEOTIDE SEQUENCE</scope>
    <source>
        <strain evidence="1">MBLW1</strain>
    </source>
</reference>
<dbReference type="EMBL" id="LR593887">
    <property type="protein sequence ID" value="VTS07642.1"/>
    <property type="molecule type" value="Genomic_DNA"/>
</dbReference>
<keyword evidence="2" id="KW-1185">Reference proteome</keyword>
<dbReference type="EMBL" id="LR586016">
    <property type="protein sequence ID" value="VIP05143.1"/>
    <property type="molecule type" value="Genomic_DNA"/>
</dbReference>